<evidence type="ECO:0000313" key="11">
    <source>
        <dbReference type="Proteomes" id="UP000076154"/>
    </source>
</evidence>
<gene>
    <name evidence="10" type="primary">ADM-B</name>
    <name evidence="10" type="ORF">Hypma_015025</name>
</gene>
<keyword evidence="6" id="KW-0472">Membrane</keyword>
<feature type="transmembrane region" description="Helical" evidence="6">
    <location>
        <begin position="753"/>
        <end position="773"/>
    </location>
</feature>
<evidence type="ECO:0000256" key="7">
    <source>
        <dbReference type="SAM" id="SignalP"/>
    </source>
</evidence>
<dbReference type="Pfam" id="PF13688">
    <property type="entry name" value="Reprolysin_5"/>
    <property type="match status" value="1"/>
</dbReference>
<dbReference type="PANTHER" id="PTHR11905">
    <property type="entry name" value="ADAM A DISINTEGRIN AND METALLOPROTEASE DOMAIN"/>
    <property type="match status" value="1"/>
</dbReference>
<feature type="region of interest" description="Disordered" evidence="5">
    <location>
        <begin position="811"/>
        <end position="831"/>
    </location>
</feature>
<dbReference type="InterPro" id="IPR024079">
    <property type="entry name" value="MetalloPept_cat_dom_sf"/>
</dbReference>
<dbReference type="PROSITE" id="PS50214">
    <property type="entry name" value="DISINTEGRIN_2"/>
    <property type="match status" value="1"/>
</dbReference>
<keyword evidence="7" id="KW-0732">Signal</keyword>
<evidence type="ECO:0000256" key="5">
    <source>
        <dbReference type="SAM" id="MobiDB-lite"/>
    </source>
</evidence>
<dbReference type="OrthoDB" id="5951731at2759"/>
<keyword evidence="4" id="KW-0479">Metal-binding</keyword>
<keyword evidence="10" id="KW-0378">Hydrolase</keyword>
<dbReference type="GO" id="GO:0004222">
    <property type="term" value="F:metalloendopeptidase activity"/>
    <property type="evidence" value="ECO:0007669"/>
    <property type="project" value="InterPro"/>
</dbReference>
<dbReference type="EMBL" id="LUEZ02000010">
    <property type="protein sequence ID" value="RDB29326.1"/>
    <property type="molecule type" value="Genomic_DNA"/>
</dbReference>
<feature type="compositionally biased region" description="Polar residues" evidence="5">
    <location>
        <begin position="51"/>
        <end position="69"/>
    </location>
</feature>
<comment type="function">
    <text evidence="2">Probable zinc protease.</text>
</comment>
<feature type="signal peptide" evidence="7">
    <location>
        <begin position="1"/>
        <end position="24"/>
    </location>
</feature>
<dbReference type="GO" id="GO:0046872">
    <property type="term" value="F:metal ion binding"/>
    <property type="evidence" value="ECO:0007669"/>
    <property type="project" value="UniProtKB-KW"/>
</dbReference>
<dbReference type="SUPFAM" id="SSF57552">
    <property type="entry name" value="Blood coagulation inhibitor (disintegrin)"/>
    <property type="match status" value="1"/>
</dbReference>
<dbReference type="Gene3D" id="3.40.390.10">
    <property type="entry name" value="Collagenase (Catalytic Domain)"/>
    <property type="match status" value="1"/>
</dbReference>
<evidence type="ECO:0000313" key="10">
    <source>
        <dbReference type="EMBL" id="RDB29326.1"/>
    </source>
</evidence>
<keyword evidence="10" id="KW-0645">Protease</keyword>
<dbReference type="Pfam" id="PF01562">
    <property type="entry name" value="Pep_M12B_propep"/>
    <property type="match status" value="1"/>
</dbReference>
<dbReference type="InterPro" id="IPR001762">
    <property type="entry name" value="Disintegrin_dom"/>
</dbReference>
<dbReference type="GO" id="GO:0006508">
    <property type="term" value="P:proteolysis"/>
    <property type="evidence" value="ECO:0007669"/>
    <property type="project" value="InterPro"/>
</dbReference>
<evidence type="ECO:0000256" key="3">
    <source>
        <dbReference type="ARBA" id="ARBA00074021"/>
    </source>
</evidence>
<evidence type="ECO:0000256" key="1">
    <source>
        <dbReference type="ARBA" id="ARBA00023157"/>
    </source>
</evidence>
<keyword evidence="4" id="KW-0862">Zinc</keyword>
<dbReference type="AlphaFoldDB" id="A0A369KEI0"/>
<dbReference type="Gene3D" id="4.10.70.10">
    <property type="entry name" value="Disintegrin domain"/>
    <property type="match status" value="1"/>
</dbReference>
<comment type="caution">
    <text evidence="10">The sequence shown here is derived from an EMBL/GenBank/DDBJ whole genome shotgun (WGS) entry which is preliminary data.</text>
</comment>
<evidence type="ECO:0000256" key="4">
    <source>
        <dbReference type="PROSITE-ProRule" id="PRU00276"/>
    </source>
</evidence>
<name>A0A369KEI0_HYPMA</name>
<feature type="domain" description="Peptidase M12B" evidence="9">
    <location>
        <begin position="329"/>
        <end position="536"/>
    </location>
</feature>
<keyword evidence="6" id="KW-0812">Transmembrane</keyword>
<organism evidence="10 11">
    <name type="scientific">Hypsizygus marmoreus</name>
    <name type="common">White beech mushroom</name>
    <name type="synonym">Agaricus marmoreus</name>
    <dbReference type="NCBI Taxonomy" id="39966"/>
    <lineage>
        <taxon>Eukaryota</taxon>
        <taxon>Fungi</taxon>
        <taxon>Dikarya</taxon>
        <taxon>Basidiomycota</taxon>
        <taxon>Agaricomycotina</taxon>
        <taxon>Agaricomycetes</taxon>
        <taxon>Agaricomycetidae</taxon>
        <taxon>Agaricales</taxon>
        <taxon>Tricholomatineae</taxon>
        <taxon>Lyophyllaceae</taxon>
        <taxon>Hypsizygus</taxon>
    </lineage>
</organism>
<dbReference type="Proteomes" id="UP000076154">
    <property type="component" value="Unassembled WGS sequence"/>
</dbReference>
<dbReference type="PROSITE" id="PS50215">
    <property type="entry name" value="ADAM_MEPRO"/>
    <property type="match status" value="1"/>
</dbReference>
<keyword evidence="1" id="KW-1015">Disulfide bond</keyword>
<evidence type="ECO:0000259" key="9">
    <source>
        <dbReference type="PROSITE" id="PS50215"/>
    </source>
</evidence>
<dbReference type="PANTHER" id="PTHR11905:SF159">
    <property type="entry name" value="ADAM METALLOPROTEASE"/>
    <property type="match status" value="1"/>
</dbReference>
<feature type="binding site" evidence="4">
    <location>
        <position position="482"/>
    </location>
    <ligand>
        <name>Zn(2+)</name>
        <dbReference type="ChEBI" id="CHEBI:29105"/>
        <note>catalytic</note>
    </ligand>
</feature>
<dbReference type="InterPro" id="IPR036436">
    <property type="entry name" value="Disintegrin_dom_sf"/>
</dbReference>
<feature type="binding site" evidence="4">
    <location>
        <position position="488"/>
    </location>
    <ligand>
        <name>Zn(2+)</name>
        <dbReference type="ChEBI" id="CHEBI:29105"/>
        <note>catalytic</note>
    </ligand>
</feature>
<evidence type="ECO:0000256" key="6">
    <source>
        <dbReference type="SAM" id="Phobius"/>
    </source>
</evidence>
<sequence length="877" mass="94157">MFFNPILPLVVFLLAPWSPERVHGHSAPARPLRRLAHPSTIALEILPRQAQQISPTSPFSKRQTPSPNTLRHDDSFRLTITAFNETYFLHLRPNDHLVHPAARINYYSIDSDGKSYVSHSVPLLRESVKAYWGEVIASDHSPTRMREDAAGAVPFPHSSELGWVRLMVHHQGDMEKGIAPEYEGAFSVNGVVHHIVTKDNYLRNKNELDPDVSQPLDDTDSSLVIWRESDVMSTEEERVAKREASESKATHPAVPQSCGHDRLTYNTDPAENPILQKPLVADSWLNNPLGLFPNGSRHRRDDVGTGNGEMGTNFINNIGSDDGCPKTQKVLFMGVAADCTYVSRYGSQDNATKQILTDWNSASSLYKTTFNVSLGIVEVQVQSPTCPSVVDPARPWNIPCADAELDLRLSLFSQWRGNKGDDGSGLWHLMSGCPTGSEVGIAWLATLCQQEASGDSPTVVSGTAVSTSGRTEWQVVAHEIGHNFGAIHDCSAGCTSSSSCCPLSGTGACDADAQFIMSPVAQPGDKVFSPCSLGNICSVMKGVSGGRTNTTCLVDPDPARETISLQMCGNGIVEKGEDCDPGKGVDSACCDVNTCKFKNNAVCDPESSPCCTDTCSFAPATQICRPSRDAECDSVEMCTGNSSSCPSDVVAPNGQSCGSDDLKCASGQCTSNSLQCQTIGASMGLKAACPSRNDNTCQVSCQDPSKANQCILLTALLIDGSPCGYGGICASGKCQSSGFLDTAKAWYTQNLQISIPVTIVAGLIALLILWAIARGIARCCGRRKPAISPIQHPALARVQHQRIESLDRNGGYPTGGAAFRPPPGTPSFLQPTNPSYNRMPVVQAEQPYPSAASGYHGGRTEWVDDTAYNGPSTARRW</sequence>
<dbReference type="FunFam" id="4.10.70.10:FF:000003">
    <property type="entry name" value="Disintegrin and metalloproteinase domain-containing protein 17"/>
    <property type="match status" value="1"/>
</dbReference>
<feature type="chain" id="PRO_5016638067" description="Disintegrin and metalloproteinase domain-containing protein B" evidence="7">
    <location>
        <begin position="25"/>
        <end position="877"/>
    </location>
</feature>
<dbReference type="SUPFAM" id="SSF55486">
    <property type="entry name" value="Metalloproteases ('zincins'), catalytic domain"/>
    <property type="match status" value="1"/>
</dbReference>
<comment type="caution">
    <text evidence="4">Lacks conserved residue(s) required for the propagation of feature annotation.</text>
</comment>
<proteinExistence type="predicted"/>
<feature type="active site" evidence="4">
    <location>
        <position position="479"/>
    </location>
</feature>
<dbReference type="SMART" id="SM00050">
    <property type="entry name" value="DISIN"/>
    <property type="match status" value="1"/>
</dbReference>
<dbReference type="InParanoid" id="A0A369KEI0"/>
<protein>
    <recommendedName>
        <fullName evidence="3">Disintegrin and metalloproteinase domain-containing protein B</fullName>
    </recommendedName>
</protein>
<dbReference type="InterPro" id="IPR002870">
    <property type="entry name" value="Peptidase_M12B_N"/>
</dbReference>
<dbReference type="GO" id="GO:0007229">
    <property type="term" value="P:integrin-mediated signaling pathway"/>
    <property type="evidence" value="ECO:0007669"/>
    <property type="project" value="UniProtKB-KW"/>
</dbReference>
<evidence type="ECO:0000259" key="8">
    <source>
        <dbReference type="PROSITE" id="PS50214"/>
    </source>
</evidence>
<keyword evidence="6" id="KW-1133">Transmembrane helix</keyword>
<reference evidence="10" key="1">
    <citation type="submission" date="2018-04" db="EMBL/GenBank/DDBJ databases">
        <title>Whole genome sequencing of Hypsizygus marmoreus.</title>
        <authorList>
            <person name="Choi I.-G."/>
            <person name="Min B."/>
            <person name="Kim J.-G."/>
            <person name="Kim S."/>
            <person name="Oh Y.-L."/>
            <person name="Kong W.-S."/>
            <person name="Park H."/>
            <person name="Jeong J."/>
            <person name="Song E.-S."/>
        </authorList>
    </citation>
    <scope>NUCLEOTIDE SEQUENCE [LARGE SCALE GENOMIC DNA]</scope>
    <source>
        <strain evidence="10">51987-8</strain>
    </source>
</reference>
<feature type="domain" description="Disintegrin" evidence="8">
    <location>
        <begin position="565"/>
        <end position="653"/>
    </location>
</feature>
<keyword evidence="10" id="KW-0482">Metalloprotease</keyword>
<keyword evidence="11" id="KW-1185">Reference proteome</keyword>
<dbReference type="InterPro" id="IPR001590">
    <property type="entry name" value="Peptidase_M12B"/>
</dbReference>
<feature type="binding site" evidence="4">
    <location>
        <position position="478"/>
    </location>
    <ligand>
        <name>Zn(2+)</name>
        <dbReference type="ChEBI" id="CHEBI:29105"/>
        <note>catalytic</note>
    </ligand>
</feature>
<dbReference type="STRING" id="39966.A0A369KEI0"/>
<dbReference type="Pfam" id="PF00200">
    <property type="entry name" value="Disintegrin"/>
    <property type="match status" value="1"/>
</dbReference>
<feature type="region of interest" description="Disordered" evidence="5">
    <location>
        <begin position="51"/>
        <end position="71"/>
    </location>
</feature>
<evidence type="ECO:0000256" key="2">
    <source>
        <dbReference type="ARBA" id="ARBA00056552"/>
    </source>
</evidence>
<accession>A0A369KEI0</accession>
<feature type="region of interest" description="Disordered" evidence="5">
    <location>
        <begin position="241"/>
        <end position="261"/>
    </location>
</feature>